<keyword evidence="2" id="KW-1185">Reference proteome</keyword>
<dbReference type="EMBL" id="JAHXZJ010001864">
    <property type="protein sequence ID" value="KAH0550098.1"/>
    <property type="molecule type" value="Genomic_DNA"/>
</dbReference>
<accession>A0AAV7HYC8</accession>
<dbReference type="AlphaFoldDB" id="A0AAV7HYC8"/>
<evidence type="ECO:0000313" key="1">
    <source>
        <dbReference type="EMBL" id="KAH0550098.1"/>
    </source>
</evidence>
<organism evidence="1 2">
    <name type="scientific">Cotesia glomerata</name>
    <name type="common">Lepidopteran parasitic wasp</name>
    <name type="synonym">Apanteles glomeratus</name>
    <dbReference type="NCBI Taxonomy" id="32391"/>
    <lineage>
        <taxon>Eukaryota</taxon>
        <taxon>Metazoa</taxon>
        <taxon>Ecdysozoa</taxon>
        <taxon>Arthropoda</taxon>
        <taxon>Hexapoda</taxon>
        <taxon>Insecta</taxon>
        <taxon>Pterygota</taxon>
        <taxon>Neoptera</taxon>
        <taxon>Endopterygota</taxon>
        <taxon>Hymenoptera</taxon>
        <taxon>Apocrita</taxon>
        <taxon>Ichneumonoidea</taxon>
        <taxon>Braconidae</taxon>
        <taxon>Microgastrinae</taxon>
        <taxon>Cotesia</taxon>
    </lineage>
</organism>
<protein>
    <submittedName>
        <fullName evidence="1">Uncharacterized protein</fullName>
    </submittedName>
</protein>
<name>A0AAV7HYC8_COTGL</name>
<sequence>MPGFKATLVDVMVISTLSYYENRKQRAEGVSSKKIDRVRCDGYWLAEERALDSVVNVETKENKNTGHGDEYQSLVLMGRKEKVTSSANNADNRSYRLNRQKAPVVKLPIRPRIDWGLKIQCSGFGILDSLWSSSPPSSKIGIGRSRPRNRFQEYVPIFKD</sequence>
<gene>
    <name evidence="1" type="ORF">KQX54_017382</name>
</gene>
<comment type="caution">
    <text evidence="1">The sequence shown here is derived from an EMBL/GenBank/DDBJ whole genome shotgun (WGS) entry which is preliminary data.</text>
</comment>
<evidence type="ECO:0000313" key="2">
    <source>
        <dbReference type="Proteomes" id="UP000826195"/>
    </source>
</evidence>
<proteinExistence type="predicted"/>
<dbReference type="Proteomes" id="UP000826195">
    <property type="component" value="Unassembled WGS sequence"/>
</dbReference>
<reference evidence="1 2" key="1">
    <citation type="journal article" date="2021" name="J. Hered.">
        <title>A chromosome-level genome assembly of the parasitoid wasp, Cotesia glomerata (Hymenoptera: Braconidae).</title>
        <authorList>
            <person name="Pinto B.J."/>
            <person name="Weis J.J."/>
            <person name="Gamble T."/>
            <person name="Ode P.J."/>
            <person name="Paul R."/>
            <person name="Zaspel J.M."/>
        </authorList>
    </citation>
    <scope>NUCLEOTIDE SEQUENCE [LARGE SCALE GENOMIC DNA]</scope>
    <source>
        <strain evidence="1">CgM1</strain>
    </source>
</reference>